<accession>A0A1F5YY38</accession>
<proteinExistence type="predicted"/>
<dbReference type="Proteomes" id="UP000178448">
    <property type="component" value="Unassembled WGS sequence"/>
</dbReference>
<dbReference type="PANTHER" id="PTHR34309:SF1">
    <property type="entry name" value="PROTEIN GLCG"/>
    <property type="match status" value="1"/>
</dbReference>
<dbReference type="PANTHER" id="PTHR34309">
    <property type="entry name" value="SLR1406 PROTEIN"/>
    <property type="match status" value="1"/>
</dbReference>
<reference evidence="1 2" key="1">
    <citation type="journal article" date="2016" name="Nat. Commun.">
        <title>Thousands of microbial genomes shed light on interconnected biogeochemical processes in an aquifer system.</title>
        <authorList>
            <person name="Anantharaman K."/>
            <person name="Brown C.T."/>
            <person name="Hug L.A."/>
            <person name="Sharon I."/>
            <person name="Castelle C.J."/>
            <person name="Probst A.J."/>
            <person name="Thomas B.C."/>
            <person name="Singh A."/>
            <person name="Wilkins M.J."/>
            <person name="Karaoz U."/>
            <person name="Brodie E.L."/>
            <person name="Williams K.H."/>
            <person name="Hubbard S.S."/>
            <person name="Banfield J.F."/>
        </authorList>
    </citation>
    <scope>NUCLEOTIDE SEQUENCE [LARGE SCALE GENOMIC DNA]</scope>
</reference>
<protein>
    <submittedName>
        <fullName evidence="1">Uncharacterized protein</fullName>
    </submittedName>
</protein>
<dbReference type="InterPro" id="IPR052517">
    <property type="entry name" value="GlcG_carb_metab_protein"/>
</dbReference>
<dbReference type="Pfam" id="PF03928">
    <property type="entry name" value="HbpS-like"/>
    <property type="match status" value="1"/>
</dbReference>
<evidence type="ECO:0000313" key="1">
    <source>
        <dbReference type="EMBL" id="OGG05091.1"/>
    </source>
</evidence>
<dbReference type="EMBL" id="MFJD01000001">
    <property type="protein sequence ID" value="OGG05091.1"/>
    <property type="molecule type" value="Genomic_DNA"/>
</dbReference>
<dbReference type="InterPro" id="IPR038084">
    <property type="entry name" value="PduO/GlcC-like_sf"/>
</dbReference>
<dbReference type="AlphaFoldDB" id="A0A1F5YY38"/>
<dbReference type="InterPro" id="IPR005624">
    <property type="entry name" value="PduO/GlcC-like"/>
</dbReference>
<gene>
    <name evidence="1" type="ORF">A2Z33_06605</name>
</gene>
<dbReference type="Gene3D" id="3.30.450.150">
    <property type="entry name" value="Haem-degrading domain"/>
    <property type="match status" value="1"/>
</dbReference>
<comment type="caution">
    <text evidence="1">The sequence shown here is derived from an EMBL/GenBank/DDBJ whole genome shotgun (WGS) entry which is preliminary data.</text>
</comment>
<name>A0A1F5YY38_9BACT</name>
<organism evidence="1 2">
    <name type="scientific">Candidatus Gottesmanbacteria bacterium RBG_16_52_11</name>
    <dbReference type="NCBI Taxonomy" id="1798374"/>
    <lineage>
        <taxon>Bacteria</taxon>
        <taxon>Candidatus Gottesmaniibacteriota</taxon>
    </lineage>
</organism>
<evidence type="ECO:0000313" key="2">
    <source>
        <dbReference type="Proteomes" id="UP000178448"/>
    </source>
</evidence>
<sequence>MMINQKQAMKAIEAAQAKANELGIAVTVAVVDEYGMLLALSRMDGALKVSPRFATTKAYTSGTLGMPTGAMEPFTIPGKPYYDLNSLHGGEFTTIAGGIPVTHDGKLIGGVGVGGSMDVSQDEQCAKAGAEAIFS</sequence>
<dbReference type="STRING" id="1798374.A2Z33_06605"/>
<dbReference type="SUPFAM" id="SSF143744">
    <property type="entry name" value="GlcG-like"/>
    <property type="match status" value="1"/>
</dbReference>